<protein>
    <submittedName>
        <fullName evidence="3">Siphovirus ReqiPepy6 Gp37-like family protein</fullName>
    </submittedName>
</protein>
<sequence>MELYVFDRNLNRLGMIDDFIQLKVEPHYRKMGQLNMIVDGEKDNLDLLQKGRILAKADDLQHGYLILTRDYLDEKSSELVIIAPSINTLLSRRLLYGQQSFSGQIENVMKSFVLVNAVNPINPNRKIPNLFISNNTNISINTEEGGTGKQLDEFLYGVANKHDVSWSILMDVQNKRFIFDVWQGTDRSAEQSINPRVIFSKDRENVLRQNYIESDSDYKNVALVAGEGEGADRTYITVNDEVSGWDRVELFVDARDLQSTYRSEDGEEIAMPIGEYQELVKQRGKSKLAEHPRIVTFESDIDLYANGVYGQDYFLGDKVSVVNEDLGIIMHTRITSAIEITDRQGTSLQVGFGSNIPTLLDKLKRAVK</sequence>
<evidence type="ECO:0000313" key="3">
    <source>
        <dbReference type="EMBL" id="QOY37039.1"/>
    </source>
</evidence>
<keyword evidence="4" id="KW-1185">Reference proteome</keyword>
<gene>
    <name evidence="3" type="ORF">AWH56_005180</name>
    <name evidence="2" type="ORF">AWH56_18120</name>
</gene>
<feature type="domain" description="Gp28/Gp37-like" evidence="1">
    <location>
        <begin position="2"/>
        <end position="354"/>
    </location>
</feature>
<reference evidence="2 4" key="1">
    <citation type="submission" date="2016-10" db="EMBL/GenBank/DDBJ databases">
        <title>Draft genome sequences of four alkaliphilic bacteria belonging to the Anaerobacillus genus.</title>
        <authorList>
            <person name="Bassil N.M."/>
            <person name="Lloyd J.R."/>
        </authorList>
    </citation>
    <scope>NUCLEOTIDE SEQUENCE [LARGE SCALE GENOMIC DNA]</scope>
    <source>
        <strain evidence="2 4">NB2006</strain>
    </source>
</reference>
<reference evidence="3 4" key="2">
    <citation type="journal article" date="2017" name="Genome Announc.">
        <title>Draft Genome Sequences of Four Alkaliphilic Bacteria Belonging to the Anaerobacillus Genus.</title>
        <authorList>
            <person name="Bassil N.M."/>
            <person name="Lloyd J.R."/>
        </authorList>
    </citation>
    <scope>NUCLEOTIDE SEQUENCE [LARGE SCALE GENOMIC DNA]</scope>
    <source>
        <strain evidence="3 4">NB2006</strain>
    </source>
</reference>
<reference evidence="3" key="4">
    <citation type="submission" date="2020-10" db="EMBL/GenBank/DDBJ databases">
        <authorList>
            <person name="Bassil N.M."/>
            <person name="Lloyd J.R."/>
        </authorList>
    </citation>
    <scope>NUCLEOTIDE SEQUENCE</scope>
    <source>
        <strain evidence="3">NB2006</strain>
    </source>
</reference>
<accession>A0A1S2L9H6</accession>
<proteinExistence type="predicted"/>
<dbReference type="RefSeq" id="WP_071318368.1">
    <property type="nucleotide sequence ID" value="NZ_CP063356.2"/>
</dbReference>
<dbReference type="OrthoDB" id="9255846at2"/>
<evidence type="ECO:0000313" key="4">
    <source>
        <dbReference type="Proteomes" id="UP000180175"/>
    </source>
</evidence>
<dbReference type="KEGG" id="aia:AWH56_005180"/>
<dbReference type="InterPro" id="IPR029432">
    <property type="entry name" value="Gp28/Gp37-like_dom"/>
</dbReference>
<evidence type="ECO:0000313" key="2">
    <source>
        <dbReference type="EMBL" id="OIJ09031.1"/>
    </source>
</evidence>
<dbReference type="Proteomes" id="UP000180175">
    <property type="component" value="Chromosome"/>
</dbReference>
<dbReference type="EMBL" id="CP063356">
    <property type="protein sequence ID" value="QOY37039.1"/>
    <property type="molecule type" value="Genomic_DNA"/>
</dbReference>
<reference evidence="3 4" key="3">
    <citation type="journal article" date="2019" name="Int. J. Syst. Evol. Microbiol.">
        <title>Anaerobacillus isosaccharinicus sp. nov., an alkaliphilic bacterium which degrades isosaccharinic acid.</title>
        <authorList>
            <person name="Bassil N.M."/>
            <person name="Lloyd J.R."/>
        </authorList>
    </citation>
    <scope>NUCLEOTIDE SEQUENCE [LARGE SCALE GENOMIC DNA]</scope>
    <source>
        <strain evidence="3 4">NB2006</strain>
    </source>
</reference>
<dbReference type="Pfam" id="PF14594">
    <property type="entry name" value="Sipho_Gp37"/>
    <property type="match status" value="1"/>
</dbReference>
<organism evidence="2 4">
    <name type="scientific">Anaerobacillus isosaccharinicus</name>
    <dbReference type="NCBI Taxonomy" id="1532552"/>
    <lineage>
        <taxon>Bacteria</taxon>
        <taxon>Bacillati</taxon>
        <taxon>Bacillota</taxon>
        <taxon>Bacilli</taxon>
        <taxon>Bacillales</taxon>
        <taxon>Bacillaceae</taxon>
        <taxon>Anaerobacillus</taxon>
    </lineage>
</organism>
<evidence type="ECO:0000259" key="1">
    <source>
        <dbReference type="Pfam" id="PF14594"/>
    </source>
</evidence>
<name>A0A1S2L9H6_9BACI</name>
<dbReference type="AlphaFoldDB" id="A0A1S2L9H6"/>
<dbReference type="EMBL" id="LQXD01000157">
    <property type="protein sequence ID" value="OIJ09031.1"/>
    <property type="molecule type" value="Genomic_DNA"/>
</dbReference>